<dbReference type="PROSITE" id="PS00108">
    <property type="entry name" value="PROTEIN_KINASE_ST"/>
    <property type="match status" value="1"/>
</dbReference>
<keyword evidence="1" id="KW-0723">Serine/threonine-protein kinase</keyword>
<evidence type="ECO:0000256" key="2">
    <source>
        <dbReference type="ARBA" id="ARBA00022679"/>
    </source>
</evidence>
<evidence type="ECO:0000256" key="1">
    <source>
        <dbReference type="ARBA" id="ARBA00022527"/>
    </source>
</evidence>
<dbReference type="FunFam" id="3.30.200.20:FF:000131">
    <property type="entry name" value="Dual specificity protein kinase TTK"/>
    <property type="match status" value="1"/>
</dbReference>
<dbReference type="PROSITE" id="PS51489">
    <property type="entry name" value="BUB1_N"/>
    <property type="match status" value="1"/>
</dbReference>
<sequence length="1224" mass="127647">MAQMGTSYDAVDKENVIPSEGLAGKAAVPSRAAVKKTVTGPLRIPQQFVTPSLQKVTSFPENPATPSQQKKSSWETDLALYLQQTNTTPPQVSSERSRLTAALRASPESSSTWLAFLEHEGRSNAERSQKTRGGVTLFRLYEWATKTIPRHGNRENETYVRIWLGYIKEQALTEEEEARVTYKFLKSQRIGERCACFYCEWADFEVATGNPDKAQSILGKGLQMGAEPRLDLERAEEVLQGGAASAPKLPSPDGAPASGSASRSSGTSQHSQDTPCGGPARVQGASSSDASPPAAVTECSEEDVTIQCPAGAVRLRPTVRNMQAPAPSEPPHEGPTVALTRPSLRDRTSTHSITQPSQDDGAGGRQSALEGLSGRLAPAGNGPPLASAADDVVISKMAKVEVSSLPEKSSSPAGGSSSSAEEDETVCLAQVTGGTDNDTKPKAGGGGPAKRFGLGLSGRASRLGGPARRIPSAFQVAAAAGAAESIAADAAGEASLKRKEQPMSAAGVGENSKRRAVTPPGGKSGPAAEDDDPTVPLLEVAAAPAAARRAALGIPAAGGAPPATGAGASAATCGGRGEASDMDGEETQPLQRPGSTAAPQGLTPVHGRVHSAMANGTSGTAAKAATPAPAAASEEDATVALAGPAAAKLAAKRAIAAEGQAPATKQGEGKAAAASEAPRGAAAQSQDSKALDAKLQGKARGRVREDNVSVSVCGVRYTKLECIGQGGSSKVFKVMAPNKKIYALKRIRLTGREGHDAVSGFEEEIKLLDRLKGCHNIVQLVDFEIIRGEGVIYMLLEYGEIDLARLLQKHEKARKAQGMRGKEAAGATVDENFIRCHWQEMLEAVHTIHEARIVHSDLKPANFLFVERTLKLIDFGIAKAINNDTTNIVRDGQVGTVNYMSPEAILNGQMGADGTKVKVGRPSDIWSLGCILYQMVYGCTPFHNVQGLVQKLHAITDAKFEIEYADVSNKSLISTIKACLARDPRDRITIPQLLEHPFLRPSAKAGRSGGASPAPGISESQLRRLLGQLALPGSSVQGMSQEVFRQLESGETLDLSSFLANAGGSKAPTAPPPPPPPPPPPAALPPTVATSALLVPASTSAAASSDPPPASVTGASSAKAMSVAEEAAAMLSQRSSMRTAALAAMEQKKLANKPDNMVLQEDILKMQSKLRPVSDRPEKPLAKSGGGGLQDALVQGLARFHTPEDADIGGNTQSFTDTFHWNNS</sequence>
<dbReference type="GO" id="GO:0004712">
    <property type="term" value="F:protein serine/threonine/tyrosine kinase activity"/>
    <property type="evidence" value="ECO:0007669"/>
    <property type="project" value="TreeGrafter"/>
</dbReference>
<dbReference type="InterPro" id="IPR008271">
    <property type="entry name" value="Ser/Thr_kinase_AS"/>
</dbReference>
<name>A0AAE0BPV4_9CHLO</name>
<comment type="caution">
    <text evidence="10">The sequence shown here is derived from an EMBL/GenBank/DDBJ whole genome shotgun (WGS) entry which is preliminary data.</text>
</comment>
<dbReference type="AlphaFoldDB" id="A0AAE0BPV4"/>
<feature type="region of interest" description="Disordered" evidence="7">
    <location>
        <begin position="490"/>
        <end position="540"/>
    </location>
</feature>
<dbReference type="PROSITE" id="PS50011">
    <property type="entry name" value="PROTEIN_KINASE_DOM"/>
    <property type="match status" value="1"/>
</dbReference>
<feature type="region of interest" description="Disordered" evidence="7">
    <location>
        <begin position="401"/>
        <end position="466"/>
    </location>
</feature>
<feature type="compositionally biased region" description="Polar residues" evidence="7">
    <location>
        <begin position="53"/>
        <end position="71"/>
    </location>
</feature>
<dbReference type="Gene3D" id="3.30.200.20">
    <property type="entry name" value="Phosphorylase Kinase, domain 1"/>
    <property type="match status" value="1"/>
</dbReference>
<keyword evidence="3 6" id="KW-0547">Nucleotide-binding</keyword>
<dbReference type="InterPro" id="IPR013212">
    <property type="entry name" value="Mad3/Bub1_I"/>
</dbReference>
<dbReference type="SMART" id="SM00777">
    <property type="entry name" value="Mad3_BUB1_I"/>
    <property type="match status" value="1"/>
</dbReference>
<feature type="region of interest" description="Disordered" evidence="7">
    <location>
        <begin position="1204"/>
        <end position="1224"/>
    </location>
</feature>
<dbReference type="InterPro" id="IPR027084">
    <property type="entry name" value="Mps1_cat"/>
</dbReference>
<protein>
    <recommendedName>
        <fullName evidence="12">Protein kinase domain-containing protein</fullName>
    </recommendedName>
</protein>
<feature type="binding site" evidence="6">
    <location>
        <position position="745"/>
    </location>
    <ligand>
        <name>ATP</name>
        <dbReference type="ChEBI" id="CHEBI:30616"/>
    </ligand>
</feature>
<feature type="compositionally biased region" description="Low complexity" evidence="7">
    <location>
        <begin position="285"/>
        <end position="295"/>
    </location>
</feature>
<reference evidence="10 11" key="1">
    <citation type="journal article" date="2015" name="Genome Biol. Evol.">
        <title>Comparative Genomics of a Bacterivorous Green Alga Reveals Evolutionary Causalities and Consequences of Phago-Mixotrophic Mode of Nutrition.</title>
        <authorList>
            <person name="Burns J.A."/>
            <person name="Paasch A."/>
            <person name="Narechania A."/>
            <person name="Kim E."/>
        </authorList>
    </citation>
    <scope>NUCLEOTIDE SEQUENCE [LARGE SCALE GENOMIC DNA]</scope>
    <source>
        <strain evidence="10 11">PLY_AMNH</strain>
    </source>
</reference>
<feature type="compositionally biased region" description="Low complexity" evidence="7">
    <location>
        <begin position="449"/>
        <end position="465"/>
    </location>
</feature>
<dbReference type="PROSITE" id="PS00107">
    <property type="entry name" value="PROTEIN_KINASE_ATP"/>
    <property type="match status" value="1"/>
</dbReference>
<dbReference type="GO" id="GO:0033316">
    <property type="term" value="P:meiotic spindle assembly checkpoint signaling"/>
    <property type="evidence" value="ECO:0007669"/>
    <property type="project" value="TreeGrafter"/>
</dbReference>
<feature type="region of interest" description="Disordered" evidence="7">
    <location>
        <begin position="1060"/>
        <end position="1087"/>
    </location>
</feature>
<dbReference type="SUPFAM" id="SSF56112">
    <property type="entry name" value="Protein kinase-like (PK-like)"/>
    <property type="match status" value="1"/>
</dbReference>
<dbReference type="Gene3D" id="1.25.40.430">
    <property type="match status" value="1"/>
</dbReference>
<feature type="compositionally biased region" description="Polar residues" evidence="7">
    <location>
        <begin position="588"/>
        <end position="598"/>
    </location>
</feature>
<dbReference type="InterPro" id="IPR011009">
    <property type="entry name" value="Kinase-like_dom_sf"/>
</dbReference>
<dbReference type="Gene3D" id="1.10.510.10">
    <property type="entry name" value="Transferase(Phosphotransferase) domain 1"/>
    <property type="match status" value="1"/>
</dbReference>
<feature type="compositionally biased region" description="Low complexity" evidence="7">
    <location>
        <begin position="555"/>
        <end position="573"/>
    </location>
</feature>
<evidence type="ECO:0000313" key="11">
    <source>
        <dbReference type="Proteomes" id="UP001190700"/>
    </source>
</evidence>
<evidence type="ECO:0000313" key="10">
    <source>
        <dbReference type="EMBL" id="KAK3240556.1"/>
    </source>
</evidence>
<feature type="compositionally biased region" description="Low complexity" evidence="7">
    <location>
        <begin position="671"/>
        <end position="683"/>
    </location>
</feature>
<evidence type="ECO:0008006" key="12">
    <source>
        <dbReference type="Google" id="ProtNLM"/>
    </source>
</evidence>
<proteinExistence type="predicted"/>
<dbReference type="FunFam" id="1.10.510.10:FF:000224">
    <property type="entry name" value="serine/threonine-protein kinase mph1 isoform X1"/>
    <property type="match status" value="1"/>
</dbReference>
<feature type="region of interest" description="Disordered" evidence="7">
    <location>
        <begin position="659"/>
        <end position="698"/>
    </location>
</feature>
<dbReference type="Proteomes" id="UP001190700">
    <property type="component" value="Unassembled WGS sequence"/>
</dbReference>
<feature type="region of interest" description="Disordered" evidence="7">
    <location>
        <begin position="555"/>
        <end position="629"/>
    </location>
</feature>
<keyword evidence="11" id="KW-1185">Reference proteome</keyword>
<organism evidence="10 11">
    <name type="scientific">Cymbomonas tetramitiformis</name>
    <dbReference type="NCBI Taxonomy" id="36881"/>
    <lineage>
        <taxon>Eukaryota</taxon>
        <taxon>Viridiplantae</taxon>
        <taxon>Chlorophyta</taxon>
        <taxon>Pyramimonadophyceae</taxon>
        <taxon>Pyramimonadales</taxon>
        <taxon>Pyramimonadaceae</taxon>
        <taxon>Cymbomonas</taxon>
    </lineage>
</organism>
<feature type="region of interest" description="Disordered" evidence="7">
    <location>
        <begin position="1097"/>
        <end position="1116"/>
    </location>
</feature>
<dbReference type="GO" id="GO:0007094">
    <property type="term" value="P:mitotic spindle assembly checkpoint signaling"/>
    <property type="evidence" value="ECO:0007669"/>
    <property type="project" value="TreeGrafter"/>
</dbReference>
<dbReference type="CDD" id="cd14131">
    <property type="entry name" value="PKc_Mps1"/>
    <property type="match status" value="1"/>
</dbReference>
<dbReference type="GO" id="GO:0005524">
    <property type="term" value="F:ATP binding"/>
    <property type="evidence" value="ECO:0007669"/>
    <property type="project" value="UniProtKB-UniRule"/>
</dbReference>
<feature type="compositionally biased region" description="Low complexity" evidence="7">
    <location>
        <begin position="251"/>
        <end position="268"/>
    </location>
</feature>
<evidence type="ECO:0000256" key="5">
    <source>
        <dbReference type="ARBA" id="ARBA00022840"/>
    </source>
</evidence>
<gene>
    <name evidence="10" type="ORF">CYMTET_49611</name>
</gene>
<dbReference type="InterPro" id="IPR017441">
    <property type="entry name" value="Protein_kinase_ATP_BS"/>
</dbReference>
<feature type="domain" description="Protein kinase" evidence="8">
    <location>
        <begin position="717"/>
        <end position="999"/>
    </location>
</feature>
<feature type="region of interest" description="Disordered" evidence="7">
    <location>
        <begin position="344"/>
        <end position="384"/>
    </location>
</feature>
<accession>A0AAE0BPV4</accession>
<feature type="compositionally biased region" description="Low complexity" evidence="7">
    <location>
        <begin position="614"/>
        <end position="629"/>
    </location>
</feature>
<evidence type="ECO:0000256" key="3">
    <source>
        <dbReference type="ARBA" id="ARBA00022741"/>
    </source>
</evidence>
<dbReference type="GO" id="GO:0098813">
    <property type="term" value="P:nuclear chromosome segregation"/>
    <property type="evidence" value="ECO:0007669"/>
    <property type="project" value="UniProtKB-ARBA"/>
</dbReference>
<feature type="compositionally biased region" description="Pro residues" evidence="7">
    <location>
        <begin position="1069"/>
        <end position="1084"/>
    </location>
</feature>
<dbReference type="GO" id="GO:0000776">
    <property type="term" value="C:kinetochore"/>
    <property type="evidence" value="ECO:0007669"/>
    <property type="project" value="TreeGrafter"/>
</dbReference>
<dbReference type="Pfam" id="PF00069">
    <property type="entry name" value="Pkinase"/>
    <property type="match status" value="1"/>
</dbReference>
<evidence type="ECO:0000259" key="9">
    <source>
        <dbReference type="PROSITE" id="PS51489"/>
    </source>
</evidence>
<keyword evidence="2" id="KW-0808">Transferase</keyword>
<keyword evidence="5 6" id="KW-0067">ATP-binding</keyword>
<feature type="domain" description="BUB1 N-terminal" evidence="9">
    <location>
        <begin position="99"/>
        <end position="275"/>
    </location>
</feature>
<evidence type="ECO:0000256" key="7">
    <source>
        <dbReference type="SAM" id="MobiDB-lite"/>
    </source>
</evidence>
<feature type="region of interest" description="Disordered" evidence="7">
    <location>
        <begin position="53"/>
        <end position="73"/>
    </location>
</feature>
<dbReference type="PANTHER" id="PTHR22974">
    <property type="entry name" value="MIXED LINEAGE PROTEIN KINASE"/>
    <property type="match status" value="1"/>
</dbReference>
<feature type="compositionally biased region" description="Low complexity" evidence="7">
    <location>
        <begin position="409"/>
        <end position="419"/>
    </location>
</feature>
<dbReference type="GO" id="GO:0004674">
    <property type="term" value="F:protein serine/threonine kinase activity"/>
    <property type="evidence" value="ECO:0007669"/>
    <property type="project" value="UniProtKB-KW"/>
</dbReference>
<dbReference type="InterPro" id="IPR000719">
    <property type="entry name" value="Prot_kinase_dom"/>
</dbReference>
<evidence type="ECO:0000256" key="6">
    <source>
        <dbReference type="PROSITE-ProRule" id="PRU10141"/>
    </source>
</evidence>
<evidence type="ECO:0000256" key="4">
    <source>
        <dbReference type="ARBA" id="ARBA00022777"/>
    </source>
</evidence>
<feature type="compositionally biased region" description="Polar residues" evidence="7">
    <location>
        <begin position="1210"/>
        <end position="1224"/>
    </location>
</feature>
<dbReference type="PANTHER" id="PTHR22974:SF21">
    <property type="entry name" value="DUAL SPECIFICITY PROTEIN KINASE TTK"/>
    <property type="match status" value="1"/>
</dbReference>
<feature type="region of interest" description="Disordered" evidence="7">
    <location>
        <begin position="240"/>
        <end position="303"/>
    </location>
</feature>
<evidence type="ECO:0000259" key="8">
    <source>
        <dbReference type="PROSITE" id="PS50011"/>
    </source>
</evidence>
<keyword evidence="4" id="KW-0418">Kinase</keyword>
<dbReference type="Pfam" id="PF08311">
    <property type="entry name" value="Mad3_BUB1_I"/>
    <property type="match status" value="1"/>
</dbReference>
<dbReference type="EMBL" id="LGRX02033608">
    <property type="protein sequence ID" value="KAK3240556.1"/>
    <property type="molecule type" value="Genomic_DNA"/>
</dbReference>
<dbReference type="SMART" id="SM00220">
    <property type="entry name" value="S_TKc"/>
    <property type="match status" value="1"/>
</dbReference>
<dbReference type="GO" id="GO:0005634">
    <property type="term" value="C:nucleus"/>
    <property type="evidence" value="ECO:0007669"/>
    <property type="project" value="TreeGrafter"/>
</dbReference>
<dbReference type="GO" id="GO:0034501">
    <property type="term" value="P:protein localization to kinetochore"/>
    <property type="evidence" value="ECO:0007669"/>
    <property type="project" value="TreeGrafter"/>
</dbReference>